<dbReference type="PANTHER" id="PTHR43725:SF53">
    <property type="entry name" value="UDP-ARABINOSE 4-EPIMERASE 1"/>
    <property type="match status" value="1"/>
</dbReference>
<evidence type="ECO:0000256" key="2">
    <source>
        <dbReference type="ARBA" id="ARBA00007637"/>
    </source>
</evidence>
<dbReference type="Pfam" id="PF01370">
    <property type="entry name" value="Epimerase"/>
    <property type="match status" value="1"/>
</dbReference>
<evidence type="ECO:0000256" key="1">
    <source>
        <dbReference type="ARBA" id="ARBA00004947"/>
    </source>
</evidence>
<dbReference type="GO" id="GO:0016853">
    <property type="term" value="F:isomerase activity"/>
    <property type="evidence" value="ECO:0007669"/>
    <property type="project" value="UniProtKB-KW"/>
</dbReference>
<dbReference type="RefSeq" id="WP_224787286.1">
    <property type="nucleotide sequence ID" value="NZ_CABVIC010000004.1"/>
</dbReference>
<proteinExistence type="inferred from homology"/>
<evidence type="ECO:0000313" key="8">
    <source>
        <dbReference type="Proteomes" id="UP000326067"/>
    </source>
</evidence>
<evidence type="ECO:0000313" key="7">
    <source>
        <dbReference type="EMBL" id="VVP25650.1"/>
    </source>
</evidence>
<dbReference type="Gene3D" id="3.90.25.10">
    <property type="entry name" value="UDP-galactose 4-epimerase, domain 1"/>
    <property type="match status" value="1"/>
</dbReference>
<dbReference type="InterPro" id="IPR001509">
    <property type="entry name" value="Epimerase_deHydtase"/>
</dbReference>
<dbReference type="Proteomes" id="UP000326067">
    <property type="component" value="Unassembled WGS sequence"/>
</dbReference>
<sequence>MLKISENTSTSRAMRSVVLGGRGFIGTHLIEALLDQGHTVRCFDRPNVVALGDSHTTDTRFELYEGDFTSEADISEALRDCDICYHLVSTTLPKSSNADPVFDIESNLVGTIRLLNLAVEAGIKKIVFVSSGGTVYGDPVQVPISETHPTDPACSYGIAKLAIEKYLALFHRLHGLDYTVLRLANPYGEGQRTHSSQGAVAVFLGKVLRGEPIEIWGDGSVVRDYIHVADVVQALLASIERSTDEHVFNIGSGHGHSLNELLDAIEKITGRVADRQYQAARGFDVPVSVLCIERAKRSLGWAPAVSFEQGLKQFVAWLEESPSSRIA</sequence>
<evidence type="ECO:0000259" key="6">
    <source>
        <dbReference type="Pfam" id="PF01370"/>
    </source>
</evidence>
<evidence type="ECO:0000256" key="4">
    <source>
        <dbReference type="ARBA" id="ARBA00031367"/>
    </source>
</evidence>
<evidence type="ECO:0000256" key="3">
    <source>
        <dbReference type="ARBA" id="ARBA00018569"/>
    </source>
</evidence>
<reference evidence="7 8" key="1">
    <citation type="submission" date="2019-09" db="EMBL/GenBank/DDBJ databases">
        <authorList>
            <person name="Chandra G."/>
            <person name="Truman W A."/>
        </authorList>
    </citation>
    <scope>NUCLEOTIDE SEQUENCE [LARGE SCALE GENOMIC DNA]</scope>
    <source>
        <strain evidence="7">PS847</strain>
    </source>
</reference>
<dbReference type="Gene3D" id="3.40.50.720">
    <property type="entry name" value="NAD(P)-binding Rossmann-like Domain"/>
    <property type="match status" value="1"/>
</dbReference>
<dbReference type="PANTHER" id="PTHR43725">
    <property type="entry name" value="UDP-GLUCOSE 4-EPIMERASE"/>
    <property type="match status" value="1"/>
</dbReference>
<evidence type="ECO:0000256" key="5">
    <source>
        <dbReference type="ARBA" id="ARBA00033067"/>
    </source>
</evidence>
<feature type="domain" description="NAD-dependent epimerase/dehydratase" evidence="6">
    <location>
        <begin position="17"/>
        <end position="251"/>
    </location>
</feature>
<name>A0A5E7MMA7_PSEFL</name>
<organism evidence="7 8">
    <name type="scientific">Pseudomonas fluorescens</name>
    <dbReference type="NCBI Taxonomy" id="294"/>
    <lineage>
        <taxon>Bacteria</taxon>
        <taxon>Pseudomonadati</taxon>
        <taxon>Pseudomonadota</taxon>
        <taxon>Gammaproteobacteria</taxon>
        <taxon>Pseudomonadales</taxon>
        <taxon>Pseudomonadaceae</taxon>
        <taxon>Pseudomonas</taxon>
    </lineage>
</organism>
<protein>
    <recommendedName>
        <fullName evidence="3">UDP-glucose 4-epimerase</fullName>
    </recommendedName>
    <alternativeName>
        <fullName evidence="5">Galactowaldenase</fullName>
    </alternativeName>
    <alternativeName>
        <fullName evidence="4">UDP-galactose 4-epimerase</fullName>
    </alternativeName>
</protein>
<dbReference type="SUPFAM" id="SSF51735">
    <property type="entry name" value="NAD(P)-binding Rossmann-fold domains"/>
    <property type="match status" value="1"/>
</dbReference>
<comment type="similarity">
    <text evidence="2">Belongs to the NAD(P)-dependent epimerase/dehydratase family.</text>
</comment>
<keyword evidence="7" id="KW-0413">Isomerase</keyword>
<dbReference type="AlphaFoldDB" id="A0A5E7MMA7"/>
<accession>A0A5E7MMA7</accession>
<dbReference type="EMBL" id="CABVIC010000004">
    <property type="protein sequence ID" value="VVP25650.1"/>
    <property type="molecule type" value="Genomic_DNA"/>
</dbReference>
<gene>
    <name evidence="7" type="primary">galE1_2</name>
    <name evidence="7" type="ORF">PS847_04073</name>
</gene>
<dbReference type="InterPro" id="IPR036291">
    <property type="entry name" value="NAD(P)-bd_dom_sf"/>
</dbReference>
<comment type="pathway">
    <text evidence="1">Carbohydrate metabolism; galactose metabolism.</text>
</comment>